<evidence type="ECO:0000259" key="1">
    <source>
        <dbReference type="PROSITE" id="PS51352"/>
    </source>
</evidence>
<sequence length="124" mass="14068">MFMQPHSRQNMPQSVDNSVKTINARNFHLEVVESKKIVLVDFFAERCDACKMIAPILQEIADEGIIKVVKINVDENPELASQFGVMEIPDLKIFNVGKVVDTFSGEISEPDIVDWLYRAIADWS</sequence>
<feature type="domain" description="Thioredoxin" evidence="1">
    <location>
        <begin position="1"/>
        <end position="121"/>
    </location>
</feature>
<accession>J0KT13</accession>
<organism evidence="2 3">
    <name type="scientific">Rhizobium leguminosarum bv. trifolii WSM2297</name>
    <dbReference type="NCBI Taxonomy" id="754762"/>
    <lineage>
        <taxon>Bacteria</taxon>
        <taxon>Pseudomonadati</taxon>
        <taxon>Pseudomonadota</taxon>
        <taxon>Alphaproteobacteria</taxon>
        <taxon>Hyphomicrobiales</taxon>
        <taxon>Rhizobiaceae</taxon>
        <taxon>Rhizobium/Agrobacterium group</taxon>
        <taxon>Rhizobium</taxon>
    </lineage>
</organism>
<evidence type="ECO:0000313" key="2">
    <source>
        <dbReference type="EMBL" id="EJC80729.1"/>
    </source>
</evidence>
<dbReference type="RefSeq" id="WP_003581480.1">
    <property type="nucleotide sequence ID" value="NZ_JH719395.1"/>
</dbReference>
<dbReference type="EMBL" id="JH719395">
    <property type="protein sequence ID" value="EJC80729.1"/>
    <property type="molecule type" value="Genomic_DNA"/>
</dbReference>
<dbReference type="InterPro" id="IPR013766">
    <property type="entry name" value="Thioredoxin_domain"/>
</dbReference>
<dbReference type="SUPFAM" id="SSF52833">
    <property type="entry name" value="Thioredoxin-like"/>
    <property type="match status" value="1"/>
</dbReference>
<dbReference type="GO" id="GO:0015035">
    <property type="term" value="F:protein-disulfide reductase activity"/>
    <property type="evidence" value="ECO:0007669"/>
    <property type="project" value="TreeGrafter"/>
</dbReference>
<dbReference type="CDD" id="cd02947">
    <property type="entry name" value="TRX_family"/>
    <property type="match status" value="1"/>
</dbReference>
<gene>
    <name evidence="2" type="ORF">Rleg4DRAFT_2373</name>
</gene>
<dbReference type="Gene3D" id="3.40.30.10">
    <property type="entry name" value="Glutaredoxin"/>
    <property type="match status" value="1"/>
</dbReference>
<dbReference type="Proteomes" id="UP000005732">
    <property type="component" value="Unassembled WGS sequence"/>
</dbReference>
<dbReference type="HOGENOM" id="CLU_090389_10_2_5"/>
<dbReference type="GO" id="GO:0005737">
    <property type="term" value="C:cytoplasm"/>
    <property type="evidence" value="ECO:0007669"/>
    <property type="project" value="TreeGrafter"/>
</dbReference>
<dbReference type="PANTHER" id="PTHR45663:SF11">
    <property type="entry name" value="GEO12009P1"/>
    <property type="match status" value="1"/>
</dbReference>
<dbReference type="AlphaFoldDB" id="J0KT13"/>
<dbReference type="PROSITE" id="PS51352">
    <property type="entry name" value="THIOREDOXIN_2"/>
    <property type="match status" value="1"/>
</dbReference>
<protein>
    <submittedName>
        <fullName evidence="2">Thioredoxin domain-containing protein</fullName>
    </submittedName>
</protein>
<dbReference type="InterPro" id="IPR036249">
    <property type="entry name" value="Thioredoxin-like_sf"/>
</dbReference>
<evidence type="ECO:0000313" key="3">
    <source>
        <dbReference type="Proteomes" id="UP000005732"/>
    </source>
</evidence>
<name>J0KT13_RHILT</name>
<reference evidence="2 3" key="1">
    <citation type="submission" date="2012-02" db="EMBL/GenBank/DDBJ databases">
        <title>Improved High-Quality Draft Sequence of Rhizobium leguminosarum bv. trifolii WSM2297.</title>
        <authorList>
            <consortium name="US DOE Joint Genome Institute"/>
            <person name="Lucas S."/>
            <person name="Han J."/>
            <person name="Lapidus A."/>
            <person name="Cheng J.-F."/>
            <person name="Goodwin L."/>
            <person name="Pitluck S."/>
            <person name="Peters L."/>
            <person name="Ovchinnikova G."/>
            <person name="Zhang X."/>
            <person name="Detter J.C."/>
            <person name="Han C."/>
            <person name="Tapia R."/>
            <person name="Land M."/>
            <person name="Hauser L."/>
            <person name="Kyrpides N."/>
            <person name="Ivanova N."/>
            <person name="Pagani I."/>
            <person name="Brau L."/>
            <person name="Yates R."/>
            <person name="O'Hara G."/>
            <person name="Rui T."/>
            <person name="Howieson J."/>
            <person name="Reeve W."/>
            <person name="Woyke T."/>
        </authorList>
    </citation>
    <scope>NUCLEOTIDE SEQUENCE [LARGE SCALE GENOMIC DNA]</scope>
    <source>
        <strain evidence="2 3">WSM2297</strain>
    </source>
</reference>
<dbReference type="Pfam" id="PF00085">
    <property type="entry name" value="Thioredoxin"/>
    <property type="match status" value="1"/>
</dbReference>
<proteinExistence type="predicted"/>
<dbReference type="PANTHER" id="PTHR45663">
    <property type="entry name" value="GEO12009P1"/>
    <property type="match status" value="1"/>
</dbReference>